<dbReference type="Proteomes" id="UP001310386">
    <property type="component" value="Unassembled WGS sequence"/>
</dbReference>
<name>A0ABU5ZMU3_9BACL</name>
<accession>A0ABU5ZMU3</accession>
<dbReference type="Pfam" id="PF26301">
    <property type="entry name" value="spore_CmpA"/>
    <property type="match status" value="1"/>
</dbReference>
<dbReference type="NCBIfam" id="NF033225">
    <property type="entry name" value="spore_CmpA"/>
    <property type="match status" value="1"/>
</dbReference>
<evidence type="ECO:0000313" key="2">
    <source>
        <dbReference type="Proteomes" id="UP001310386"/>
    </source>
</evidence>
<comment type="caution">
    <text evidence="1">The sequence shown here is derived from an EMBL/GenBank/DDBJ whole genome shotgun (WGS) entry which is preliminary data.</text>
</comment>
<keyword evidence="2" id="KW-1185">Reference proteome</keyword>
<sequence length="35" mass="4538">MPSWLRHQLSRAFQNKDRRQIRLLNDCWFFYRINK</sequence>
<reference evidence="1" key="1">
    <citation type="submission" date="2023-12" db="EMBL/GenBank/DDBJ databases">
        <title>Fervidustalea candida gen. nov., sp. nov., a novel member of the family Paenibacillaceae isolated from a geothermal area.</title>
        <authorList>
            <person name="Li W.-J."/>
            <person name="Jiao J.-Y."/>
            <person name="Chen Y."/>
        </authorList>
    </citation>
    <scope>NUCLEOTIDE SEQUENCE</scope>
    <source>
        <strain evidence="1">SYSU GA230002</strain>
    </source>
</reference>
<gene>
    <name evidence="1" type="primary">cmpA</name>
    <name evidence="1" type="ORF">VF724_19240</name>
</gene>
<dbReference type="InterPro" id="IPR047764">
    <property type="entry name" value="CmpA"/>
</dbReference>
<evidence type="ECO:0000313" key="1">
    <source>
        <dbReference type="EMBL" id="MEB3103769.1"/>
    </source>
</evidence>
<protein>
    <submittedName>
        <fullName evidence="1">Cortex morphogenetic protein CmpA</fullName>
    </submittedName>
</protein>
<dbReference type="EMBL" id="JAYJLD010000049">
    <property type="protein sequence ID" value="MEB3103769.1"/>
    <property type="molecule type" value="Genomic_DNA"/>
</dbReference>
<proteinExistence type="predicted"/>
<organism evidence="1 2">
    <name type="scientific">Ferviditalea candida</name>
    <dbReference type="NCBI Taxonomy" id="3108399"/>
    <lineage>
        <taxon>Bacteria</taxon>
        <taxon>Bacillati</taxon>
        <taxon>Bacillota</taxon>
        <taxon>Bacilli</taxon>
        <taxon>Bacillales</taxon>
        <taxon>Paenibacillaceae</taxon>
        <taxon>Ferviditalea</taxon>
    </lineage>
</organism>
<dbReference type="RefSeq" id="WP_371755895.1">
    <property type="nucleotide sequence ID" value="NZ_JAYJLD010000049.1"/>
</dbReference>